<proteinExistence type="predicted"/>
<dbReference type="PRINTS" id="PR00097">
    <property type="entry name" value="ANTSNTHASEII"/>
</dbReference>
<dbReference type="CDD" id="cd01743">
    <property type="entry name" value="GATase1_Anthranilate_Synthase"/>
    <property type="match status" value="1"/>
</dbReference>
<dbReference type="Pfam" id="PF00117">
    <property type="entry name" value="GATase"/>
    <property type="match status" value="1"/>
</dbReference>
<dbReference type="PROSITE" id="PS51273">
    <property type="entry name" value="GATASE_TYPE_1"/>
    <property type="match status" value="1"/>
</dbReference>
<dbReference type="EMBL" id="UINC01001379">
    <property type="protein sequence ID" value="SUZ79240.1"/>
    <property type="molecule type" value="Genomic_DNA"/>
</dbReference>
<evidence type="ECO:0000313" key="3">
    <source>
        <dbReference type="EMBL" id="SUZ79240.1"/>
    </source>
</evidence>
<keyword evidence="1" id="KW-0315">Glutamine amidotransferase</keyword>
<dbReference type="GO" id="GO:0005829">
    <property type="term" value="C:cytosol"/>
    <property type="evidence" value="ECO:0007669"/>
    <property type="project" value="TreeGrafter"/>
</dbReference>
<dbReference type="PRINTS" id="PR00096">
    <property type="entry name" value="GATASE"/>
</dbReference>
<dbReference type="PANTHER" id="PTHR43418:SF4">
    <property type="entry name" value="MULTIFUNCTIONAL TRYPTOPHAN BIOSYNTHESIS PROTEIN"/>
    <property type="match status" value="1"/>
</dbReference>
<dbReference type="InterPro" id="IPR006221">
    <property type="entry name" value="TrpG/PapA_dom"/>
</dbReference>
<evidence type="ECO:0000256" key="1">
    <source>
        <dbReference type="ARBA" id="ARBA00022962"/>
    </source>
</evidence>
<dbReference type="PANTHER" id="PTHR43418">
    <property type="entry name" value="MULTIFUNCTIONAL TRYPTOPHAN BIOSYNTHESIS PROTEIN-RELATED"/>
    <property type="match status" value="1"/>
</dbReference>
<dbReference type="Gene3D" id="3.40.50.880">
    <property type="match status" value="1"/>
</dbReference>
<evidence type="ECO:0000259" key="2">
    <source>
        <dbReference type="Pfam" id="PF00117"/>
    </source>
</evidence>
<accession>A0A381QJR7</accession>
<feature type="domain" description="Glutamine amidotransferase" evidence="2">
    <location>
        <begin position="3"/>
        <end position="190"/>
    </location>
</feature>
<dbReference type="NCBIfam" id="TIGR00566">
    <property type="entry name" value="trpG_papA"/>
    <property type="match status" value="1"/>
</dbReference>
<dbReference type="AlphaFoldDB" id="A0A381QJR7"/>
<dbReference type="InterPro" id="IPR050472">
    <property type="entry name" value="Anth_synth/Amidotransfase"/>
</dbReference>
<sequence length="192" mass="21058">MLLVIDNYDSFTFNLVQLLGDLGADPTVIRNDAESIEALIKLKPERVVVSPGPRTPAEAGISVDAFRILGAAGIPMLGVCLGHQALGEAFGGKTVQAQRIMHGKTGQVRHEGYGMFEGLPSPMEVARYHSLVTDTTKLPTELVPVAWSMEPDEESEIQAMHHRDLPLWGVQFHPESLFSEHGKCMLRNFLSL</sequence>
<reference evidence="3" key="1">
    <citation type="submission" date="2018-05" db="EMBL/GenBank/DDBJ databases">
        <authorList>
            <person name="Lanie J.A."/>
            <person name="Ng W.-L."/>
            <person name="Kazmierczak K.M."/>
            <person name="Andrzejewski T.M."/>
            <person name="Davidsen T.M."/>
            <person name="Wayne K.J."/>
            <person name="Tettelin H."/>
            <person name="Glass J.I."/>
            <person name="Rusch D."/>
            <person name="Podicherti R."/>
            <person name="Tsui H.-C.T."/>
            <person name="Winkler M.E."/>
        </authorList>
    </citation>
    <scope>NUCLEOTIDE SEQUENCE</scope>
</reference>
<organism evidence="3">
    <name type="scientific">marine metagenome</name>
    <dbReference type="NCBI Taxonomy" id="408172"/>
    <lineage>
        <taxon>unclassified sequences</taxon>
        <taxon>metagenomes</taxon>
        <taxon>ecological metagenomes</taxon>
    </lineage>
</organism>
<protein>
    <recommendedName>
        <fullName evidence="2">Glutamine amidotransferase domain-containing protein</fullName>
    </recommendedName>
</protein>
<dbReference type="GO" id="GO:0004049">
    <property type="term" value="F:anthranilate synthase activity"/>
    <property type="evidence" value="ECO:0007669"/>
    <property type="project" value="TreeGrafter"/>
</dbReference>
<gene>
    <name evidence="3" type="ORF">METZ01_LOCUS32094</name>
</gene>
<dbReference type="FunFam" id="3.40.50.880:FF:000003">
    <property type="entry name" value="Anthranilate synthase component II"/>
    <property type="match status" value="1"/>
</dbReference>
<dbReference type="InterPro" id="IPR029062">
    <property type="entry name" value="Class_I_gatase-like"/>
</dbReference>
<dbReference type="SUPFAM" id="SSF52317">
    <property type="entry name" value="Class I glutamine amidotransferase-like"/>
    <property type="match status" value="1"/>
</dbReference>
<name>A0A381QJR7_9ZZZZ</name>
<dbReference type="GO" id="GO:0000162">
    <property type="term" value="P:L-tryptophan biosynthetic process"/>
    <property type="evidence" value="ECO:0007669"/>
    <property type="project" value="TreeGrafter"/>
</dbReference>
<dbReference type="InterPro" id="IPR017926">
    <property type="entry name" value="GATASE"/>
</dbReference>